<gene>
    <name evidence="1" type="ORF">GGQ67_003057</name>
</gene>
<dbReference type="Proteomes" id="UP000582090">
    <property type="component" value="Unassembled WGS sequence"/>
</dbReference>
<organism evidence="1 2">
    <name type="scientific">Rhizobium metallidurans</name>
    <dbReference type="NCBI Taxonomy" id="1265931"/>
    <lineage>
        <taxon>Bacteria</taxon>
        <taxon>Pseudomonadati</taxon>
        <taxon>Pseudomonadota</taxon>
        <taxon>Alphaproteobacteria</taxon>
        <taxon>Hyphomicrobiales</taxon>
        <taxon>Rhizobiaceae</taxon>
        <taxon>Rhizobium/Agrobacterium group</taxon>
        <taxon>Rhizobium</taxon>
    </lineage>
</organism>
<protein>
    <submittedName>
        <fullName evidence="1">Uncharacterized protein</fullName>
    </submittedName>
</protein>
<dbReference type="AlphaFoldDB" id="A0A7W6CSJ1"/>
<keyword evidence="2" id="KW-1185">Reference proteome</keyword>
<accession>A0A7W6CSJ1</accession>
<evidence type="ECO:0000313" key="2">
    <source>
        <dbReference type="Proteomes" id="UP000582090"/>
    </source>
</evidence>
<evidence type="ECO:0000313" key="1">
    <source>
        <dbReference type="EMBL" id="MBB3965384.1"/>
    </source>
</evidence>
<reference evidence="1 2" key="1">
    <citation type="submission" date="2020-08" db="EMBL/GenBank/DDBJ databases">
        <title>Genomic Encyclopedia of Type Strains, Phase IV (KMG-IV): sequencing the most valuable type-strain genomes for metagenomic binning, comparative biology and taxonomic classification.</title>
        <authorList>
            <person name="Goeker M."/>
        </authorList>
    </citation>
    <scope>NUCLEOTIDE SEQUENCE [LARGE SCALE GENOMIC DNA]</scope>
    <source>
        <strain evidence="1 2">DSM 26575</strain>
    </source>
</reference>
<proteinExistence type="predicted"/>
<comment type="caution">
    <text evidence="1">The sequence shown here is derived from an EMBL/GenBank/DDBJ whole genome shotgun (WGS) entry which is preliminary data.</text>
</comment>
<dbReference type="RefSeq" id="WP_183900941.1">
    <property type="nucleotide sequence ID" value="NZ_JACIDW010000009.1"/>
</dbReference>
<dbReference type="EMBL" id="JACIDW010000009">
    <property type="protein sequence ID" value="MBB3965384.1"/>
    <property type="molecule type" value="Genomic_DNA"/>
</dbReference>
<sequence>MIIKKEAAGFQRRAHRDEEVRMEKSEVASDLRSVIPSRFIRRESIALAN</sequence>
<name>A0A7W6CSJ1_9HYPH</name>